<evidence type="ECO:0000256" key="1">
    <source>
        <dbReference type="SAM" id="MobiDB-lite"/>
    </source>
</evidence>
<dbReference type="Gene3D" id="1.10.357.150">
    <property type="match status" value="1"/>
</dbReference>
<feature type="compositionally biased region" description="Polar residues" evidence="1">
    <location>
        <begin position="459"/>
        <end position="473"/>
    </location>
</feature>
<proteinExistence type="predicted"/>
<dbReference type="OrthoDB" id="534815at2759"/>
<accession>A0A3E2H070</accession>
<dbReference type="AlphaFoldDB" id="A0A3E2H070"/>
<sequence>MASVETQNQLGRTLIEFSRNGAFPEEEAVSAAFIEGSALPGALEALNSAKADLEKEIRQLSRESAPEVDSWILNAKSLQDDIDKSRRLASEIVRQAEADEENSEALREQEIYVEFLTREKLFNSQLRETLEAIRVANNAFDSAEQLSYEKKIIDALHSLEDAWKSAEKVPLEKTTRAVRLLDARYSQLRDSLQKQLLALWNSLVSINKEQKCLTISQTLSNENTDINQAVIGLMTYSQLDNAAKELWDNFDKIVVQPRTQLNTGYLSSINVHGNSISIAEEQADCSIKSLFIDLEQIIRFLATNLPYEFVKSLSGTMMPVLSTRIKDVWLDTAVPSSLHDMTDYQKTLAHVNDFASTLTELQWSGADLFQEWVSNAPKIWLGNRRETALDGIRDQLSLGIGVTKQVDRVEKRMISASANKDLISNGNGATAVHQDNWDEAWGSDEEIEPVSDIQSPAITEDAQNSSQNSTLEAQSGDIDEADAWGWGDDDIDEPEAEPELEKVGQSELKNNSAISQPTPSSTREVTLTESYTISAMPGPVLETVTTILEDAAKLKSQGNENNPVAPAAVGLFNLPVLILAMYRAVSPYYYGRDPCGNMYLYNDAMWLCSQLKQYYDTWTEITNLGSSIIKLEADITALDSFGKRAYTNELNDQRTVLKDLLGGAQNFLQQDGLATDELQIGVDSVAEHIRRLADLWKPILSRSAWASSIGALLNTIATKIILDIFELSDLSADQAYHTAQLITRITGLDSLFLPENKNEPQIPTTSQYADKWLKLHFLNEVLQSNLKDIHFLWFESDLSLYFTVEEVVDLINLSFENNATVRDTIRQIRENPTPKGVMAE</sequence>
<dbReference type="PANTHER" id="PTHR12205">
    <property type="entry name" value="CENTROMERE/KINETOCHORE PROTEIN ZW10"/>
    <property type="match status" value="1"/>
</dbReference>
<evidence type="ECO:0000313" key="3">
    <source>
        <dbReference type="EMBL" id="RFU26758.1"/>
    </source>
</evidence>
<gene>
    <name evidence="3" type="ORF">B7463_g9583</name>
</gene>
<dbReference type="InterPro" id="IPR046362">
    <property type="entry name" value="Zw10/DSL1_C_sf"/>
</dbReference>
<feature type="non-terminal residue" evidence="3">
    <location>
        <position position="1"/>
    </location>
</feature>
<dbReference type="GO" id="GO:0007094">
    <property type="term" value="P:mitotic spindle assembly checkpoint signaling"/>
    <property type="evidence" value="ECO:0007669"/>
    <property type="project" value="TreeGrafter"/>
</dbReference>
<dbReference type="Proteomes" id="UP000258309">
    <property type="component" value="Unassembled WGS sequence"/>
</dbReference>
<evidence type="ECO:0000313" key="4">
    <source>
        <dbReference type="Proteomes" id="UP000258309"/>
    </source>
</evidence>
<dbReference type="GO" id="GO:1990423">
    <property type="term" value="C:RZZ complex"/>
    <property type="evidence" value="ECO:0007669"/>
    <property type="project" value="TreeGrafter"/>
</dbReference>
<feature type="non-terminal residue" evidence="3">
    <location>
        <position position="840"/>
    </location>
</feature>
<feature type="domain" description="ZW10 C-terminal helical" evidence="2">
    <location>
        <begin position="682"/>
        <end position="827"/>
    </location>
</feature>
<feature type="compositionally biased region" description="Polar residues" evidence="1">
    <location>
        <begin position="507"/>
        <end position="524"/>
    </location>
</feature>
<dbReference type="InterPro" id="IPR055148">
    <property type="entry name" value="ZW10_C_2"/>
</dbReference>
<evidence type="ECO:0000259" key="2">
    <source>
        <dbReference type="Pfam" id="PF22766"/>
    </source>
</evidence>
<feature type="compositionally biased region" description="Acidic residues" evidence="1">
    <location>
        <begin position="477"/>
        <end position="498"/>
    </location>
</feature>
<protein>
    <recommendedName>
        <fullName evidence="2">ZW10 C-terminal helical domain-containing protein</fullName>
    </recommendedName>
</protein>
<reference evidence="3 4" key="1">
    <citation type="submission" date="2018-05" db="EMBL/GenBank/DDBJ databases">
        <title>Draft genome sequence of Scytalidium lignicola DSM 105466, a ubiquitous saprotrophic fungus.</title>
        <authorList>
            <person name="Buettner E."/>
            <person name="Gebauer A.M."/>
            <person name="Hofrichter M."/>
            <person name="Liers C."/>
            <person name="Kellner H."/>
        </authorList>
    </citation>
    <scope>NUCLEOTIDE SEQUENCE [LARGE SCALE GENOMIC DNA]</scope>
    <source>
        <strain evidence="3 4">DSM 105466</strain>
    </source>
</reference>
<dbReference type="STRING" id="5539.A0A3E2H070"/>
<comment type="caution">
    <text evidence="3">The sequence shown here is derived from an EMBL/GenBank/DDBJ whole genome shotgun (WGS) entry which is preliminary data.</text>
</comment>
<dbReference type="Pfam" id="PF22766">
    <property type="entry name" value="ZW10_C2"/>
    <property type="match status" value="1"/>
</dbReference>
<dbReference type="PANTHER" id="PTHR12205:SF0">
    <property type="entry name" value="CENTROMERE_KINETOCHORE PROTEIN ZW10 HOMOLOG"/>
    <property type="match status" value="1"/>
</dbReference>
<feature type="region of interest" description="Disordered" evidence="1">
    <location>
        <begin position="459"/>
        <end position="524"/>
    </location>
</feature>
<name>A0A3E2H070_SCYLI</name>
<dbReference type="GO" id="GO:0006888">
    <property type="term" value="P:endoplasmic reticulum to Golgi vesicle-mediated transport"/>
    <property type="evidence" value="ECO:0007669"/>
    <property type="project" value="TreeGrafter"/>
</dbReference>
<keyword evidence="4" id="KW-1185">Reference proteome</keyword>
<dbReference type="EMBL" id="NCSJ02000244">
    <property type="protein sequence ID" value="RFU26758.1"/>
    <property type="molecule type" value="Genomic_DNA"/>
</dbReference>
<dbReference type="GO" id="GO:0005737">
    <property type="term" value="C:cytoplasm"/>
    <property type="evidence" value="ECO:0007669"/>
    <property type="project" value="GOC"/>
</dbReference>
<dbReference type="OMA" id="REVQYSQ"/>
<organism evidence="3 4">
    <name type="scientific">Scytalidium lignicola</name>
    <name type="common">Hyphomycete</name>
    <dbReference type="NCBI Taxonomy" id="5539"/>
    <lineage>
        <taxon>Eukaryota</taxon>
        <taxon>Fungi</taxon>
        <taxon>Dikarya</taxon>
        <taxon>Ascomycota</taxon>
        <taxon>Pezizomycotina</taxon>
        <taxon>Leotiomycetes</taxon>
        <taxon>Leotiomycetes incertae sedis</taxon>
        <taxon>Scytalidium</taxon>
    </lineage>
</organism>